<evidence type="ECO:0000256" key="2">
    <source>
        <dbReference type="ARBA" id="ARBA00011056"/>
    </source>
</evidence>
<evidence type="ECO:0000256" key="11">
    <source>
        <dbReference type="SAM" id="Coils"/>
    </source>
</evidence>
<evidence type="ECO:0000256" key="6">
    <source>
        <dbReference type="ARBA" id="ARBA00023010"/>
    </source>
</evidence>
<dbReference type="GO" id="GO:0016973">
    <property type="term" value="P:poly(A)+ mRNA export from nucleus"/>
    <property type="evidence" value="ECO:0007669"/>
    <property type="project" value="InterPro"/>
</dbReference>
<dbReference type="GeneID" id="25902545"/>
<dbReference type="AlphaFoldDB" id="A0A0L0GBZ7"/>
<comment type="subcellular location">
    <subcellularLocation>
        <location evidence="1">Nucleus</location>
        <location evidence="1">Nuclear pore complex</location>
    </subcellularLocation>
</comment>
<reference evidence="13 14" key="1">
    <citation type="submission" date="2011-02" db="EMBL/GenBank/DDBJ databases">
        <title>The Genome Sequence of Sphaeroforma arctica JP610.</title>
        <authorList>
            <consortium name="The Broad Institute Genome Sequencing Platform"/>
            <person name="Russ C."/>
            <person name="Cuomo C."/>
            <person name="Young S.K."/>
            <person name="Zeng Q."/>
            <person name="Gargeya S."/>
            <person name="Alvarado L."/>
            <person name="Berlin A."/>
            <person name="Chapman S.B."/>
            <person name="Chen Z."/>
            <person name="Freedman E."/>
            <person name="Gellesch M."/>
            <person name="Goldberg J."/>
            <person name="Griggs A."/>
            <person name="Gujja S."/>
            <person name="Heilman E."/>
            <person name="Heiman D."/>
            <person name="Howarth C."/>
            <person name="Mehta T."/>
            <person name="Neiman D."/>
            <person name="Pearson M."/>
            <person name="Roberts A."/>
            <person name="Saif S."/>
            <person name="Shea T."/>
            <person name="Shenoy N."/>
            <person name="Sisk P."/>
            <person name="Stolte C."/>
            <person name="Sykes S."/>
            <person name="White J."/>
            <person name="Yandava C."/>
            <person name="Burger G."/>
            <person name="Gray M.W."/>
            <person name="Holland P.W.H."/>
            <person name="King N."/>
            <person name="Lang F.B.F."/>
            <person name="Roger A.J."/>
            <person name="Ruiz-Trillo I."/>
            <person name="Haas B."/>
            <person name="Nusbaum C."/>
            <person name="Birren B."/>
        </authorList>
    </citation>
    <scope>NUCLEOTIDE SEQUENCE [LARGE SCALE GENOMIC DNA]</scope>
    <source>
        <strain evidence="13 14">JP610</strain>
    </source>
</reference>
<dbReference type="GO" id="GO:0000822">
    <property type="term" value="F:inositol hexakisphosphate binding"/>
    <property type="evidence" value="ECO:0007669"/>
    <property type="project" value="TreeGrafter"/>
</dbReference>
<dbReference type="PANTHER" id="PTHR12960">
    <property type="entry name" value="GLE-1-RELATED"/>
    <property type="match status" value="1"/>
</dbReference>
<evidence type="ECO:0000256" key="12">
    <source>
        <dbReference type="SAM" id="MobiDB-lite"/>
    </source>
</evidence>
<dbReference type="GO" id="GO:0031369">
    <property type="term" value="F:translation initiation factor binding"/>
    <property type="evidence" value="ECO:0007669"/>
    <property type="project" value="TreeGrafter"/>
</dbReference>
<dbReference type="GO" id="GO:0005737">
    <property type="term" value="C:cytoplasm"/>
    <property type="evidence" value="ECO:0007669"/>
    <property type="project" value="TreeGrafter"/>
</dbReference>
<dbReference type="OrthoDB" id="420884at2759"/>
<dbReference type="eggNOG" id="KOG2412">
    <property type="taxonomic scope" value="Eukaryota"/>
</dbReference>
<sequence length="663" mass="74092">MNADKMRPKSLNKFRCPDYEGDNHTIGHADVAQFEREGVSQRFEWLQLALLPVPAKSSGPSLPQIEDLWASQVMPVQMPDSAYNTHLRDFRDDRIEKLREDEEIRIQLTGDAAFTHPMQEAQRLFEAYALQRAQDENERLHQLDTLTSAYKELMLELDAVKAVANKFNDRRTKLAATWKALKKECKEAVSEQESDLLFEITGDQRKTIGDMVVKLSTDFKNQCYIPAIDDMAKVQNWIEQVEKKATTVQLDRIESFQLGIQSRASKAVERIEKFADRMKAVTDDYIDTIRTAADEARRKIREQTASELNKAAKKEEKENEAAKGTQQTASEASMTPTTIQQSVPASSANTVTPAVQKPTSAATPAASISPVSMDRTRNEDFQKNSAIREAHLRTAAPITTSTDAAVKKDRFVIKKTLNGAINKVANTQKNIEACVTSLTNEMLRVAAMNVKEWSVYAVLLLAELLVGKAFSECHVNLKTAFPLGAVCVGVCAQYGDLLPVLLAECYARCPYTIPHFSVRTSTMSAADYNTVICRKENETGEQHMERMGGCVRLYAAICQTDDTRGVVNPHGIHNAWAFIARVLNSHPKSPTTADILYKFIETSAYKLSLVYQSQFNKLMAVIEHDVLPSMIVGPASSRLETFLVDVKKGSTYQFPHPDGRTPD</sequence>
<feature type="region of interest" description="Disordered" evidence="12">
    <location>
        <begin position="307"/>
        <end position="377"/>
    </location>
</feature>
<keyword evidence="6" id="KW-0811">Translocation</keyword>
<evidence type="ECO:0000313" key="14">
    <source>
        <dbReference type="Proteomes" id="UP000054560"/>
    </source>
</evidence>
<gene>
    <name evidence="13" type="ORF">SARC_02041</name>
</gene>
<dbReference type="GO" id="GO:0015031">
    <property type="term" value="P:protein transport"/>
    <property type="evidence" value="ECO:0007669"/>
    <property type="project" value="UniProtKB-KW"/>
</dbReference>
<dbReference type="InterPro" id="IPR038506">
    <property type="entry name" value="GLE1-like_sf"/>
</dbReference>
<feature type="compositionally biased region" description="Basic and acidic residues" evidence="12">
    <location>
        <begin position="307"/>
        <end position="321"/>
    </location>
</feature>
<dbReference type="Proteomes" id="UP000054560">
    <property type="component" value="Unassembled WGS sequence"/>
</dbReference>
<dbReference type="PANTHER" id="PTHR12960:SF0">
    <property type="entry name" value="MRNA EXPORT FACTOR GLE1"/>
    <property type="match status" value="1"/>
</dbReference>
<evidence type="ECO:0000256" key="10">
    <source>
        <dbReference type="ARBA" id="ARBA00029983"/>
    </source>
</evidence>
<dbReference type="Pfam" id="PF07817">
    <property type="entry name" value="GLE1"/>
    <property type="match status" value="1"/>
</dbReference>
<dbReference type="InterPro" id="IPR012476">
    <property type="entry name" value="GLE1"/>
</dbReference>
<keyword evidence="14" id="KW-1185">Reference proteome</keyword>
<evidence type="ECO:0000256" key="5">
    <source>
        <dbReference type="ARBA" id="ARBA00022927"/>
    </source>
</evidence>
<keyword evidence="8" id="KW-0539">Nucleus</keyword>
<evidence type="ECO:0000256" key="4">
    <source>
        <dbReference type="ARBA" id="ARBA00022816"/>
    </source>
</evidence>
<keyword evidence="5" id="KW-0653">Protein transport</keyword>
<dbReference type="RefSeq" id="XP_014159679.1">
    <property type="nucleotide sequence ID" value="XM_014304204.1"/>
</dbReference>
<evidence type="ECO:0000256" key="9">
    <source>
        <dbReference type="ARBA" id="ARBA00026227"/>
    </source>
</evidence>
<evidence type="ECO:0000256" key="8">
    <source>
        <dbReference type="ARBA" id="ARBA00023242"/>
    </source>
</evidence>
<evidence type="ECO:0000256" key="1">
    <source>
        <dbReference type="ARBA" id="ARBA00004567"/>
    </source>
</evidence>
<feature type="coiled-coil region" evidence="11">
    <location>
        <begin position="118"/>
        <end position="170"/>
    </location>
</feature>
<feature type="compositionally biased region" description="Low complexity" evidence="12">
    <location>
        <begin position="358"/>
        <end position="367"/>
    </location>
</feature>
<keyword evidence="4" id="KW-0509">mRNA transport</keyword>
<protein>
    <recommendedName>
        <fullName evidence="9">mRNA export factor GLE1</fullName>
    </recommendedName>
    <alternativeName>
        <fullName evidence="10">Nucleoporin GLE1</fullName>
    </alternativeName>
</protein>
<evidence type="ECO:0000313" key="13">
    <source>
        <dbReference type="EMBL" id="KNC85778.1"/>
    </source>
</evidence>
<name>A0A0L0GBZ7_9EUKA</name>
<organism evidence="13 14">
    <name type="scientific">Sphaeroforma arctica JP610</name>
    <dbReference type="NCBI Taxonomy" id="667725"/>
    <lineage>
        <taxon>Eukaryota</taxon>
        <taxon>Ichthyosporea</taxon>
        <taxon>Ichthyophonida</taxon>
        <taxon>Sphaeroforma</taxon>
    </lineage>
</organism>
<keyword evidence="3" id="KW-0813">Transport</keyword>
<dbReference type="STRING" id="667725.A0A0L0GBZ7"/>
<accession>A0A0L0GBZ7</accession>
<keyword evidence="11" id="KW-0175">Coiled coil</keyword>
<dbReference type="Gene3D" id="1.25.40.510">
    <property type="entry name" value="GLE1-like"/>
    <property type="match status" value="1"/>
</dbReference>
<dbReference type="GO" id="GO:0044614">
    <property type="term" value="C:nuclear pore cytoplasmic filaments"/>
    <property type="evidence" value="ECO:0007669"/>
    <property type="project" value="TreeGrafter"/>
</dbReference>
<proteinExistence type="inferred from homology"/>
<comment type="similarity">
    <text evidence="2">Belongs to the GLE1 family.</text>
</comment>
<evidence type="ECO:0000256" key="3">
    <source>
        <dbReference type="ARBA" id="ARBA00022448"/>
    </source>
</evidence>
<evidence type="ECO:0000256" key="7">
    <source>
        <dbReference type="ARBA" id="ARBA00023132"/>
    </source>
</evidence>
<keyword evidence="7" id="KW-0906">Nuclear pore complex</keyword>
<feature type="compositionally biased region" description="Polar residues" evidence="12">
    <location>
        <begin position="324"/>
        <end position="353"/>
    </location>
</feature>
<dbReference type="GO" id="GO:0005543">
    <property type="term" value="F:phospholipid binding"/>
    <property type="evidence" value="ECO:0007669"/>
    <property type="project" value="TreeGrafter"/>
</dbReference>
<dbReference type="EMBL" id="KQ241684">
    <property type="protein sequence ID" value="KNC85778.1"/>
    <property type="molecule type" value="Genomic_DNA"/>
</dbReference>